<dbReference type="RefSeq" id="WP_048850522.1">
    <property type="nucleotide sequence ID" value="NZ_BALE01000048.1"/>
</dbReference>
<keyword evidence="2" id="KW-1185">Reference proteome</keyword>
<sequence>MSSGDGDKPVYIGGVVDLKSFTKHEKIAGLLKSGKVGFYMQESGIFGASLNGSLESIAKAMAGTGPGEAEIGLKAPDWFTEHWDATWVKAGLSPTRINVIIDFMADDWLKDFKTMVDIAKTRGVTSLAPIFSPNGDDMSLDDFATNPAYAEIAEAALYGGALTLDPPPNYFFYRGEAYQEFSYGQLRWARENNLRSTVIMSPHGDNPDFREHAIDFVGAFEKHDALPSSWAIEIYDSDNKVGIGSAREPNSIVSVALWLAENAPVAGSE</sequence>
<reference evidence="1 2" key="1">
    <citation type="submission" date="2012-10" db="EMBL/GenBank/DDBJ databases">
        <title>Genome sequencing of Tanticharoenia sakaeratensis NBRC 103193.</title>
        <authorList>
            <person name="Azuma Y."/>
            <person name="Hadano H."/>
            <person name="Hirakawa H."/>
            <person name="Matsushita K."/>
        </authorList>
    </citation>
    <scope>NUCLEOTIDE SEQUENCE [LARGE SCALE GENOMIC DNA]</scope>
    <source>
        <strain evidence="1 2">NBRC 103193</strain>
    </source>
</reference>
<dbReference type="AlphaFoldDB" id="A0A0D6MQ24"/>
<evidence type="ECO:0000313" key="2">
    <source>
        <dbReference type="Proteomes" id="UP000032679"/>
    </source>
</evidence>
<dbReference type="EMBL" id="BALE01000048">
    <property type="protein sequence ID" value="GAN55393.1"/>
    <property type="molecule type" value="Genomic_DNA"/>
</dbReference>
<evidence type="ECO:0000313" key="1">
    <source>
        <dbReference type="EMBL" id="GAN55393.1"/>
    </source>
</evidence>
<proteinExistence type="predicted"/>
<gene>
    <name evidence="1" type="ORF">Tasa_048_018</name>
</gene>
<accession>A0A0D6MQ24</accession>
<name>A0A0D6MQ24_9PROT</name>
<protein>
    <submittedName>
        <fullName evidence="1">Uncharacterized protein</fullName>
    </submittedName>
</protein>
<organism evidence="1 2">
    <name type="scientific">Tanticharoenia sakaeratensis NBRC 103193</name>
    <dbReference type="NCBI Taxonomy" id="1231623"/>
    <lineage>
        <taxon>Bacteria</taxon>
        <taxon>Pseudomonadati</taxon>
        <taxon>Pseudomonadota</taxon>
        <taxon>Alphaproteobacteria</taxon>
        <taxon>Acetobacterales</taxon>
        <taxon>Acetobacteraceae</taxon>
        <taxon>Tanticharoenia</taxon>
    </lineage>
</organism>
<dbReference type="OrthoDB" id="1907165at2"/>
<comment type="caution">
    <text evidence="1">The sequence shown here is derived from an EMBL/GenBank/DDBJ whole genome shotgun (WGS) entry which is preliminary data.</text>
</comment>
<dbReference type="Proteomes" id="UP000032679">
    <property type="component" value="Unassembled WGS sequence"/>
</dbReference>